<evidence type="ECO:0000256" key="4">
    <source>
        <dbReference type="ARBA" id="ARBA00022847"/>
    </source>
</evidence>
<proteinExistence type="predicted"/>
<dbReference type="GO" id="GO:0005886">
    <property type="term" value="C:plasma membrane"/>
    <property type="evidence" value="ECO:0007669"/>
    <property type="project" value="TreeGrafter"/>
</dbReference>
<organism evidence="9 10">
    <name type="scientific">Bacteroides eggerthii</name>
    <dbReference type="NCBI Taxonomy" id="28111"/>
    <lineage>
        <taxon>Bacteria</taxon>
        <taxon>Pseudomonadati</taxon>
        <taxon>Bacteroidota</taxon>
        <taxon>Bacteroidia</taxon>
        <taxon>Bacteroidales</taxon>
        <taxon>Bacteroidaceae</taxon>
        <taxon>Bacteroides</taxon>
    </lineage>
</organism>
<evidence type="ECO:0000256" key="7">
    <source>
        <dbReference type="SAM" id="Phobius"/>
    </source>
</evidence>
<evidence type="ECO:0000256" key="6">
    <source>
        <dbReference type="ARBA" id="ARBA00023136"/>
    </source>
</evidence>
<keyword evidence="5 7" id="KW-1133">Transmembrane helix</keyword>
<dbReference type="AlphaFoldDB" id="A0A380YIQ7"/>
<dbReference type="InterPro" id="IPR001046">
    <property type="entry name" value="NRAMP_fam"/>
</dbReference>
<dbReference type="GO" id="GO:0005384">
    <property type="term" value="F:manganese ion transmembrane transporter activity"/>
    <property type="evidence" value="ECO:0007669"/>
    <property type="project" value="TreeGrafter"/>
</dbReference>
<evidence type="ECO:0000313" key="11">
    <source>
        <dbReference type="Proteomes" id="UP000283538"/>
    </source>
</evidence>
<keyword evidence="3 7" id="KW-0812">Transmembrane</keyword>
<evidence type="ECO:0000256" key="3">
    <source>
        <dbReference type="ARBA" id="ARBA00022692"/>
    </source>
</evidence>
<dbReference type="EMBL" id="UFSX01000001">
    <property type="protein sequence ID" value="SUV28634.1"/>
    <property type="molecule type" value="Genomic_DNA"/>
</dbReference>
<dbReference type="GO" id="GO:0034755">
    <property type="term" value="P:iron ion transmembrane transport"/>
    <property type="evidence" value="ECO:0007669"/>
    <property type="project" value="TreeGrafter"/>
</dbReference>
<reference evidence="9 10" key="1">
    <citation type="submission" date="2018-06" db="EMBL/GenBank/DDBJ databases">
        <authorList>
            <consortium name="Pathogen Informatics"/>
            <person name="Doyle S."/>
        </authorList>
    </citation>
    <scope>NUCLEOTIDE SEQUENCE [LARGE SCALE GENOMIC DNA]</scope>
    <source>
        <strain evidence="9 10">NCTC11155</strain>
    </source>
</reference>
<feature type="transmembrane region" description="Helical" evidence="7">
    <location>
        <begin position="284"/>
        <end position="311"/>
    </location>
</feature>
<feature type="transmembrane region" description="Helical" evidence="7">
    <location>
        <begin position="200"/>
        <end position="220"/>
    </location>
</feature>
<feature type="transmembrane region" description="Helical" evidence="7">
    <location>
        <begin position="12"/>
        <end position="32"/>
    </location>
</feature>
<feature type="transmembrane region" description="Helical" evidence="7">
    <location>
        <begin position="161"/>
        <end position="180"/>
    </location>
</feature>
<protein>
    <submittedName>
        <fullName evidence="9">Mn2+ and Fe2+ transport protein</fullName>
    </submittedName>
</protein>
<keyword evidence="4" id="KW-0769">Symport</keyword>
<feature type="transmembrane region" description="Helical" evidence="7">
    <location>
        <begin position="131"/>
        <end position="149"/>
    </location>
</feature>
<feature type="transmembrane region" description="Helical" evidence="7">
    <location>
        <begin position="241"/>
        <end position="264"/>
    </location>
</feature>
<evidence type="ECO:0000256" key="5">
    <source>
        <dbReference type="ARBA" id="ARBA00022989"/>
    </source>
</evidence>
<dbReference type="GO" id="GO:0015293">
    <property type="term" value="F:symporter activity"/>
    <property type="evidence" value="ECO:0007669"/>
    <property type="project" value="UniProtKB-KW"/>
</dbReference>
<dbReference type="PANTHER" id="PTHR11706:SF33">
    <property type="entry name" value="NATURAL RESISTANCE-ASSOCIATED MACROPHAGE PROTEIN 2"/>
    <property type="match status" value="1"/>
</dbReference>
<dbReference type="STRING" id="483216.BACEGG_01441"/>
<feature type="transmembrane region" description="Helical" evidence="7">
    <location>
        <begin position="394"/>
        <end position="415"/>
    </location>
</feature>
<reference evidence="8 11" key="2">
    <citation type="submission" date="2018-08" db="EMBL/GenBank/DDBJ databases">
        <title>A genome reference for cultivated species of the human gut microbiota.</title>
        <authorList>
            <person name="Zou Y."/>
            <person name="Xue W."/>
            <person name="Luo G."/>
        </authorList>
    </citation>
    <scope>NUCLEOTIDE SEQUENCE [LARGE SCALE GENOMIC DNA]</scope>
    <source>
        <strain evidence="8 11">AM26-26AC</strain>
    </source>
</reference>
<dbReference type="PANTHER" id="PTHR11706">
    <property type="entry name" value="SOLUTE CARRIER PROTEIN FAMILY 11 MEMBER"/>
    <property type="match status" value="1"/>
</dbReference>
<comment type="subcellular location">
    <subcellularLocation>
        <location evidence="1">Membrane</location>
        <topology evidence="1">Multi-pass membrane protein</topology>
    </subcellularLocation>
</comment>
<dbReference type="GO" id="GO:0015086">
    <property type="term" value="F:cadmium ion transmembrane transporter activity"/>
    <property type="evidence" value="ECO:0007669"/>
    <property type="project" value="TreeGrafter"/>
</dbReference>
<dbReference type="EMBL" id="QSLA01000002">
    <property type="protein sequence ID" value="RHF11809.1"/>
    <property type="molecule type" value="Genomic_DNA"/>
</dbReference>
<dbReference type="Proteomes" id="UP000283538">
    <property type="component" value="Unassembled WGS sequence"/>
</dbReference>
<evidence type="ECO:0000313" key="9">
    <source>
        <dbReference type="EMBL" id="SUV28634.1"/>
    </source>
</evidence>
<name>A0A380YIQ7_9BACE</name>
<gene>
    <name evidence="9" type="primary">mntH_1</name>
    <name evidence="8" type="ORF">DW701_03245</name>
    <name evidence="9" type="ORF">NCTC11155_00585</name>
</gene>
<evidence type="ECO:0000313" key="10">
    <source>
        <dbReference type="Proteomes" id="UP000254424"/>
    </source>
</evidence>
<dbReference type="NCBIfam" id="NF037982">
    <property type="entry name" value="Nramp_1"/>
    <property type="match status" value="1"/>
</dbReference>
<sequence>MSCVNMKNIIKKIALFWATIAPGIFLVGYNIGTGSITTMASAGASYGMTLTWALALSCLFTYVLIIAFSRYTIITGKTALFSFKNNFGRGVTIFILFSLLISEIVSCMGVMGVVAQVIQEWSRPITHDGEGFNMIVVAGVICILLYYIFWQGKQALFEKILSLFVFVMGVCFLATMFIVMPEPASILKGLVPTLPNHPNAFLIVAGMVGTTMGGVLYVVRSILISEKGWHIEDMKLQKRDAAVSVSIMFLLSFAVMACAAGTMFTKGLTVDNAIDMVKLMEPLAGQLAVSMFVAGIVCAGVSSLFPIIVLGPWLISDFLGIDRDLTKRWARVMALATTLCGLVVPVFGGSPVFVMIFSQSLAIISTPLVIALMIILLNKKLLMGKHRATIKDNVLYGITLLFALIVAIVAILGIINY</sequence>
<dbReference type="Pfam" id="PF01566">
    <property type="entry name" value="Nramp"/>
    <property type="match status" value="1"/>
</dbReference>
<feature type="transmembrane region" description="Helical" evidence="7">
    <location>
        <begin position="362"/>
        <end position="382"/>
    </location>
</feature>
<dbReference type="OrthoDB" id="9787548at2"/>
<keyword evidence="2" id="KW-0813">Transport</keyword>
<feature type="transmembrane region" description="Helical" evidence="7">
    <location>
        <begin position="332"/>
        <end position="356"/>
    </location>
</feature>
<evidence type="ECO:0000256" key="1">
    <source>
        <dbReference type="ARBA" id="ARBA00004141"/>
    </source>
</evidence>
<feature type="transmembrane region" description="Helical" evidence="7">
    <location>
        <begin position="52"/>
        <end position="73"/>
    </location>
</feature>
<evidence type="ECO:0000313" key="8">
    <source>
        <dbReference type="EMBL" id="RHF11809.1"/>
    </source>
</evidence>
<feature type="transmembrane region" description="Helical" evidence="7">
    <location>
        <begin position="93"/>
        <end position="119"/>
    </location>
</feature>
<keyword evidence="6 7" id="KW-0472">Membrane</keyword>
<accession>A0A380YIQ7</accession>
<evidence type="ECO:0000256" key="2">
    <source>
        <dbReference type="ARBA" id="ARBA00022448"/>
    </source>
</evidence>
<dbReference type="Proteomes" id="UP000254424">
    <property type="component" value="Unassembled WGS sequence"/>
</dbReference>